<dbReference type="Proteomes" id="UP000001055">
    <property type="component" value="Unassembled WGS sequence"/>
</dbReference>
<gene>
    <name evidence="1" type="ORF">SNOG_05435</name>
</gene>
<evidence type="ECO:0000313" key="1">
    <source>
        <dbReference type="EMBL" id="EAT87826.1"/>
    </source>
</evidence>
<accession>Q0US29</accession>
<dbReference type="InParanoid" id="Q0US29"/>
<dbReference type="AlphaFoldDB" id="Q0US29"/>
<dbReference type="RefSeq" id="XP_001795840.1">
    <property type="nucleotide sequence ID" value="XM_001795788.1"/>
</dbReference>
<reference evidence="2" key="1">
    <citation type="journal article" date="2007" name="Plant Cell">
        <title>Dothideomycete-plant interactions illuminated by genome sequencing and EST analysis of the wheat pathogen Stagonospora nodorum.</title>
        <authorList>
            <person name="Hane J.K."/>
            <person name="Lowe R.G."/>
            <person name="Solomon P.S."/>
            <person name="Tan K.C."/>
            <person name="Schoch C.L."/>
            <person name="Spatafora J.W."/>
            <person name="Crous P.W."/>
            <person name="Kodira C."/>
            <person name="Birren B.W."/>
            <person name="Galagan J.E."/>
            <person name="Torriani S.F."/>
            <person name="McDonald B.A."/>
            <person name="Oliver R.P."/>
        </authorList>
    </citation>
    <scope>NUCLEOTIDE SEQUENCE [LARGE SCALE GENOMIC DNA]</scope>
    <source>
        <strain evidence="2">SN15 / ATCC MYA-4574 / FGSC 10173</strain>
    </source>
</reference>
<dbReference type="KEGG" id="pno:SNOG_05435"/>
<name>Q0US29_PHANO</name>
<evidence type="ECO:0000313" key="2">
    <source>
        <dbReference type="Proteomes" id="UP000001055"/>
    </source>
</evidence>
<organism evidence="1 2">
    <name type="scientific">Phaeosphaeria nodorum (strain SN15 / ATCC MYA-4574 / FGSC 10173)</name>
    <name type="common">Glume blotch fungus</name>
    <name type="synonym">Parastagonospora nodorum</name>
    <dbReference type="NCBI Taxonomy" id="321614"/>
    <lineage>
        <taxon>Eukaryota</taxon>
        <taxon>Fungi</taxon>
        <taxon>Dikarya</taxon>
        <taxon>Ascomycota</taxon>
        <taxon>Pezizomycotina</taxon>
        <taxon>Dothideomycetes</taxon>
        <taxon>Pleosporomycetidae</taxon>
        <taxon>Pleosporales</taxon>
        <taxon>Pleosporineae</taxon>
        <taxon>Phaeosphaeriaceae</taxon>
        <taxon>Parastagonospora</taxon>
    </lineage>
</organism>
<dbReference type="EMBL" id="CH445331">
    <property type="protein sequence ID" value="EAT87826.1"/>
    <property type="molecule type" value="Genomic_DNA"/>
</dbReference>
<dbReference type="GeneID" id="5972715"/>
<proteinExistence type="predicted"/>
<dbReference type="HOGENOM" id="CLU_2121933_0_0_1"/>
<protein>
    <submittedName>
        <fullName evidence="1">Uncharacterized protein</fullName>
    </submittedName>
</protein>
<sequence>MTKVLLVVCVVKKGLVERIVKDRKGTTNEPARDTGQQAAHTAKHDILGTAHALQKQLQVLQESTDCDDAQAGPGSDEARTVVDGFEVCRGTVADPSRLRLVTPNAVIQDLNTPI</sequence>